<proteinExistence type="predicted"/>
<comment type="caution">
    <text evidence="2">The sequence shown here is derived from an EMBL/GenBank/DDBJ whole genome shotgun (WGS) entry which is preliminary data.</text>
</comment>
<evidence type="ECO:0000256" key="1">
    <source>
        <dbReference type="SAM" id="Phobius"/>
    </source>
</evidence>
<gene>
    <name evidence="2" type="ORF">FPZ49_26290</name>
</gene>
<keyword evidence="3" id="KW-1185">Reference proteome</keyword>
<name>A0A559K478_9BACL</name>
<evidence type="ECO:0000313" key="3">
    <source>
        <dbReference type="Proteomes" id="UP000317036"/>
    </source>
</evidence>
<dbReference type="AlphaFoldDB" id="A0A559K478"/>
<evidence type="ECO:0000313" key="2">
    <source>
        <dbReference type="EMBL" id="TVY06948.1"/>
    </source>
</evidence>
<keyword evidence="1" id="KW-0812">Transmembrane</keyword>
<reference evidence="2 3" key="1">
    <citation type="submission" date="2019-07" db="EMBL/GenBank/DDBJ databases">
        <authorList>
            <person name="Kim J."/>
        </authorList>
    </citation>
    <scope>NUCLEOTIDE SEQUENCE [LARGE SCALE GENOMIC DNA]</scope>
    <source>
        <strain evidence="2 3">JC52</strain>
    </source>
</reference>
<dbReference type="RefSeq" id="WP_144852719.1">
    <property type="nucleotide sequence ID" value="NZ_VNJI01000045.1"/>
</dbReference>
<sequence>MSTLILGLLVGLESLLWGTHLPSSIFTGTANLYVVRVLLAYPLATVGITSFIQFEREKQRSEIIDPMTNIPNQQMVLSHLKTIIQARRQASIILLTIDN</sequence>
<dbReference type="Proteomes" id="UP000317036">
    <property type="component" value="Unassembled WGS sequence"/>
</dbReference>
<keyword evidence="1" id="KW-1133">Transmembrane helix</keyword>
<feature type="transmembrane region" description="Helical" evidence="1">
    <location>
        <begin position="34"/>
        <end position="54"/>
    </location>
</feature>
<accession>A0A559K478</accession>
<protein>
    <submittedName>
        <fullName evidence="2">Uncharacterized protein</fullName>
    </submittedName>
</protein>
<dbReference type="EMBL" id="VNJI01000045">
    <property type="protein sequence ID" value="TVY06948.1"/>
    <property type="molecule type" value="Genomic_DNA"/>
</dbReference>
<organism evidence="2 3">
    <name type="scientific">Paenibacillus cremeus</name>
    <dbReference type="NCBI Taxonomy" id="2163881"/>
    <lineage>
        <taxon>Bacteria</taxon>
        <taxon>Bacillati</taxon>
        <taxon>Bacillota</taxon>
        <taxon>Bacilli</taxon>
        <taxon>Bacillales</taxon>
        <taxon>Paenibacillaceae</taxon>
        <taxon>Paenibacillus</taxon>
    </lineage>
</organism>
<keyword evidence="1" id="KW-0472">Membrane</keyword>